<name>A0A838XMC4_9HYPH</name>
<dbReference type="SUPFAM" id="SSF53474">
    <property type="entry name" value="alpha/beta-Hydrolases"/>
    <property type="match status" value="1"/>
</dbReference>
<dbReference type="InterPro" id="IPR051321">
    <property type="entry name" value="PHA/PHB_synthase"/>
</dbReference>
<dbReference type="InterPro" id="IPR029058">
    <property type="entry name" value="AB_hydrolase_fold"/>
</dbReference>
<dbReference type="Proteomes" id="UP000559404">
    <property type="component" value="Unassembled WGS sequence"/>
</dbReference>
<proteinExistence type="predicted"/>
<dbReference type="PANTHER" id="PTHR36837">
    <property type="entry name" value="POLY(3-HYDROXYALKANOATE) POLYMERASE SUBUNIT PHAC"/>
    <property type="match status" value="1"/>
</dbReference>
<dbReference type="InterPro" id="IPR024501">
    <property type="entry name" value="DUF3141"/>
</dbReference>
<gene>
    <name evidence="1" type="ORF">H1W37_06400</name>
</gene>
<evidence type="ECO:0000313" key="2">
    <source>
        <dbReference type="Proteomes" id="UP000559404"/>
    </source>
</evidence>
<dbReference type="Pfam" id="PF11339">
    <property type="entry name" value="DUF3141"/>
    <property type="match status" value="1"/>
</dbReference>
<reference evidence="1 2" key="2">
    <citation type="submission" date="2020-08" db="EMBL/GenBank/DDBJ databases">
        <title>Stappia taiwanensis sp. nov., isolated from a coastal thermal spring.</title>
        <authorList>
            <person name="Kampfer P."/>
        </authorList>
    </citation>
    <scope>NUCLEOTIDE SEQUENCE [LARGE SCALE GENOMIC DNA]</scope>
    <source>
        <strain evidence="1 2">DSM 23284</strain>
    </source>
</reference>
<evidence type="ECO:0000313" key="1">
    <source>
        <dbReference type="EMBL" id="MBA4611272.1"/>
    </source>
</evidence>
<accession>A0A838XMC4</accession>
<dbReference type="EMBL" id="JACEON010000004">
    <property type="protein sequence ID" value="MBA4611272.1"/>
    <property type="molecule type" value="Genomic_DNA"/>
</dbReference>
<protein>
    <submittedName>
        <fullName evidence="1">DUF3141 domain-containing protein</fullName>
    </submittedName>
</protein>
<comment type="caution">
    <text evidence="1">The sequence shown here is derived from an EMBL/GenBank/DDBJ whole genome shotgun (WGS) entry which is preliminary data.</text>
</comment>
<reference evidence="1 2" key="1">
    <citation type="submission" date="2020-07" db="EMBL/GenBank/DDBJ databases">
        <authorList>
            <person name="Li M."/>
        </authorList>
    </citation>
    <scope>NUCLEOTIDE SEQUENCE [LARGE SCALE GENOMIC DNA]</scope>
    <source>
        <strain evidence="1 2">DSM 23284</strain>
    </source>
</reference>
<keyword evidence="2" id="KW-1185">Reference proteome</keyword>
<dbReference type="Gene3D" id="3.40.50.1820">
    <property type="entry name" value="alpha/beta hydrolase"/>
    <property type="match status" value="1"/>
</dbReference>
<dbReference type="PANTHER" id="PTHR36837:SF2">
    <property type="entry name" value="POLY(3-HYDROXYALKANOATE) POLYMERASE SUBUNIT PHAC"/>
    <property type="match status" value="1"/>
</dbReference>
<dbReference type="AlphaFoldDB" id="A0A838XMC4"/>
<sequence length="774" mass="86281">MQMHTQLLEDRIRTAERFDEASALQHRLFQTAFDRHMRRLQETLTERSGSVTIQSQNIFNRITAQPSPASLIDAWNAYLTDAGQRTVLTLDTLRKRGDLFTAHEAAGTPPVLIYDYDIVLDGADLPRPCNYMLLKILPPDGIEVFDWKRPYVIIDPRAGHGPGIGGFKPDSQVGVALKDGHPVYFVAFRPTPEDGQTLADVTQAEAAFLREVHRLHPDAPRPIVIGNCQGGWAGAILAATNPDLAGPLVLNGAPMSYWSGQLGQDPMRYTGGIVGGALPAILVSDLGGGIFDGANLVMNFELLNPGRTWFRKYYDLFSSIDDGDQRFLDFEKWWGGFFLMNGPEIRWIVENLFVGNRLARNEARLETGCPIDLKAIRAPIIVFASRGDNITPPQQALNWIPDSYADEREIEIRGQRILYMVHEQVGHLGIFVSSSIARREHTQMTSTLKTIEALPPGLYEMMIEDVAGVGDEKRFTVSFHKRKLADIEAYSDSGRAEEPAFAAVARMSEALVEGYETTLRPLVQASVTKEVADVRRSLHPLRLQRRIFASDNPITGVLAPAVERARAERKKAAPDNPFLAAERLWADMVETGWNVFRDTRAMLFETAFLATYASPLGFWYGAPRAASRAQTPMQDLRALPEVLSALDRAGTGELSEAVVRMLVLMADTRGDVRRDRLQRSAEVLSTRPPFDTMDTAARARMIHEQTLIAHFEPERALNTLPLLLTDHADRQKALGMVEYVVGDPDEMEPDTRHMLERMRRLLDADPATPAVSGL</sequence>
<organism evidence="1 2">
    <name type="scientific">Stappia taiwanensis</name>
    <dbReference type="NCBI Taxonomy" id="992267"/>
    <lineage>
        <taxon>Bacteria</taxon>
        <taxon>Pseudomonadati</taxon>
        <taxon>Pseudomonadota</taxon>
        <taxon>Alphaproteobacteria</taxon>
        <taxon>Hyphomicrobiales</taxon>
        <taxon>Stappiaceae</taxon>
        <taxon>Stappia</taxon>
    </lineage>
</organism>